<proteinExistence type="predicted"/>
<dbReference type="GO" id="GO:0005634">
    <property type="term" value="C:nucleus"/>
    <property type="evidence" value="ECO:0007669"/>
    <property type="project" value="TreeGrafter"/>
</dbReference>
<evidence type="ECO:0000256" key="1">
    <source>
        <dbReference type="ARBA" id="ARBA00022843"/>
    </source>
</evidence>
<keyword evidence="2" id="KW-0805">Transcription regulation</keyword>
<feature type="region of interest" description="Disordered" evidence="7">
    <location>
        <begin position="256"/>
        <end position="275"/>
    </location>
</feature>
<protein>
    <recommendedName>
        <fullName evidence="6">X-box-binding protein 1</fullName>
    </recommendedName>
</protein>
<organism evidence="9 10">
    <name type="scientific">Ceriporiopsis subvermispora (strain B)</name>
    <name type="common">White-rot fungus</name>
    <name type="synonym">Gelatoporia subvermispora</name>
    <dbReference type="NCBI Taxonomy" id="914234"/>
    <lineage>
        <taxon>Eukaryota</taxon>
        <taxon>Fungi</taxon>
        <taxon>Dikarya</taxon>
        <taxon>Basidiomycota</taxon>
        <taxon>Agaricomycotina</taxon>
        <taxon>Agaricomycetes</taxon>
        <taxon>Polyporales</taxon>
        <taxon>Gelatoporiaceae</taxon>
        <taxon>Gelatoporia</taxon>
    </lineage>
</organism>
<evidence type="ECO:0000256" key="7">
    <source>
        <dbReference type="SAM" id="MobiDB-lite"/>
    </source>
</evidence>
<dbReference type="Pfam" id="PF00170">
    <property type="entry name" value="bZIP_1"/>
    <property type="match status" value="1"/>
</dbReference>
<keyword evidence="3" id="KW-0238">DNA-binding</keyword>
<feature type="region of interest" description="Disordered" evidence="7">
    <location>
        <begin position="154"/>
        <end position="183"/>
    </location>
</feature>
<reference evidence="9 10" key="1">
    <citation type="journal article" date="2012" name="Proc. Natl. Acad. Sci. U.S.A.">
        <title>Comparative genomics of Ceriporiopsis subvermispora and Phanerochaete chrysosporium provide insight into selective ligninolysis.</title>
        <authorList>
            <person name="Fernandez-Fueyo E."/>
            <person name="Ruiz-Duenas F.J."/>
            <person name="Ferreira P."/>
            <person name="Floudas D."/>
            <person name="Hibbett D.S."/>
            <person name="Canessa P."/>
            <person name="Larrondo L.F."/>
            <person name="James T.Y."/>
            <person name="Seelenfreund D."/>
            <person name="Lobos S."/>
            <person name="Polanco R."/>
            <person name="Tello M."/>
            <person name="Honda Y."/>
            <person name="Watanabe T."/>
            <person name="Watanabe T."/>
            <person name="Ryu J.S."/>
            <person name="Kubicek C.P."/>
            <person name="Schmoll M."/>
            <person name="Gaskell J."/>
            <person name="Hammel K.E."/>
            <person name="St John F.J."/>
            <person name="Vanden Wymelenberg A."/>
            <person name="Sabat G."/>
            <person name="Splinter BonDurant S."/>
            <person name="Syed K."/>
            <person name="Yadav J.S."/>
            <person name="Doddapaneni H."/>
            <person name="Subramanian V."/>
            <person name="Lavin J.L."/>
            <person name="Oguiza J.A."/>
            <person name="Perez G."/>
            <person name="Pisabarro A.G."/>
            <person name="Ramirez L."/>
            <person name="Santoyo F."/>
            <person name="Master E."/>
            <person name="Coutinho P.M."/>
            <person name="Henrissat B."/>
            <person name="Lombard V."/>
            <person name="Magnuson J.K."/>
            <person name="Kuees U."/>
            <person name="Hori C."/>
            <person name="Igarashi K."/>
            <person name="Samejima M."/>
            <person name="Held B.W."/>
            <person name="Barry K.W."/>
            <person name="LaButti K.M."/>
            <person name="Lapidus A."/>
            <person name="Lindquist E.A."/>
            <person name="Lucas S.M."/>
            <person name="Riley R."/>
            <person name="Salamov A.A."/>
            <person name="Hoffmeister D."/>
            <person name="Schwenk D."/>
            <person name="Hadar Y."/>
            <person name="Yarden O."/>
            <person name="de Vries R.P."/>
            <person name="Wiebenga A."/>
            <person name="Stenlid J."/>
            <person name="Eastwood D."/>
            <person name="Grigoriev I.V."/>
            <person name="Berka R.M."/>
            <person name="Blanchette R.A."/>
            <person name="Kersten P."/>
            <person name="Martinez A.T."/>
            <person name="Vicuna R."/>
            <person name="Cullen D."/>
        </authorList>
    </citation>
    <scope>NUCLEOTIDE SEQUENCE [LARGE SCALE GENOMIC DNA]</scope>
    <source>
        <strain evidence="9 10">B</strain>
    </source>
</reference>
<feature type="domain" description="BZIP" evidence="8">
    <location>
        <begin position="50"/>
        <end position="93"/>
    </location>
</feature>
<dbReference type="CDD" id="cd14812">
    <property type="entry name" value="bZIP_u3"/>
    <property type="match status" value="1"/>
</dbReference>
<dbReference type="InterPro" id="IPR046347">
    <property type="entry name" value="bZIP_sf"/>
</dbReference>
<dbReference type="GO" id="GO:0000977">
    <property type="term" value="F:RNA polymerase II transcription regulatory region sequence-specific DNA binding"/>
    <property type="evidence" value="ECO:0007669"/>
    <property type="project" value="TreeGrafter"/>
</dbReference>
<name>M2RFQ4_CERS8</name>
<dbReference type="STRING" id="914234.M2RFQ4"/>
<feature type="region of interest" description="Disordered" evidence="7">
    <location>
        <begin position="1"/>
        <end position="73"/>
    </location>
</feature>
<feature type="compositionally biased region" description="Basic and acidic residues" evidence="7">
    <location>
        <begin position="100"/>
        <end position="122"/>
    </location>
</feature>
<evidence type="ECO:0000313" key="10">
    <source>
        <dbReference type="Proteomes" id="UP000016930"/>
    </source>
</evidence>
<feature type="region of interest" description="Disordered" evidence="7">
    <location>
        <begin position="86"/>
        <end position="122"/>
    </location>
</feature>
<feature type="compositionally biased region" description="Low complexity" evidence="7">
    <location>
        <begin position="154"/>
        <end position="177"/>
    </location>
</feature>
<keyword evidence="1" id="KW-0832">Ubl conjugation</keyword>
<keyword evidence="10" id="KW-1185">Reference proteome</keyword>
<dbReference type="PROSITE" id="PS00036">
    <property type="entry name" value="BZIP_BASIC"/>
    <property type="match status" value="1"/>
</dbReference>
<evidence type="ECO:0000313" key="9">
    <source>
        <dbReference type="EMBL" id="EMD37651.1"/>
    </source>
</evidence>
<feature type="compositionally biased region" description="Low complexity" evidence="7">
    <location>
        <begin position="8"/>
        <end position="25"/>
    </location>
</feature>
<dbReference type="EMBL" id="KB445796">
    <property type="protein sequence ID" value="EMD37651.1"/>
    <property type="molecule type" value="Genomic_DNA"/>
</dbReference>
<dbReference type="PROSITE" id="PS50217">
    <property type="entry name" value="BZIP"/>
    <property type="match status" value="1"/>
</dbReference>
<evidence type="ECO:0000256" key="6">
    <source>
        <dbReference type="ARBA" id="ARBA00040165"/>
    </source>
</evidence>
<evidence type="ECO:0000256" key="2">
    <source>
        <dbReference type="ARBA" id="ARBA00023015"/>
    </source>
</evidence>
<feature type="compositionally biased region" description="Basic and acidic residues" evidence="7">
    <location>
        <begin position="44"/>
        <end position="54"/>
    </location>
</feature>
<evidence type="ECO:0000256" key="5">
    <source>
        <dbReference type="ARBA" id="ARBA00023242"/>
    </source>
</evidence>
<dbReference type="PANTHER" id="PTHR46542">
    <property type="entry name" value="X-BOX BINDING PROTEIN 1"/>
    <property type="match status" value="1"/>
</dbReference>
<gene>
    <name evidence="9" type="ORF">CERSUDRAFT_114298</name>
</gene>
<accession>M2RFQ4</accession>
<dbReference type="Gene3D" id="1.20.5.170">
    <property type="match status" value="1"/>
</dbReference>
<dbReference type="HOGENOM" id="CLU_044756_0_0_1"/>
<dbReference type="InterPro" id="IPR004827">
    <property type="entry name" value="bZIP"/>
</dbReference>
<dbReference type="PANTHER" id="PTHR46542:SF1">
    <property type="entry name" value="X-BOX BINDING PROTEIN 1"/>
    <property type="match status" value="1"/>
</dbReference>
<evidence type="ECO:0000256" key="4">
    <source>
        <dbReference type="ARBA" id="ARBA00023163"/>
    </source>
</evidence>
<dbReference type="OrthoDB" id="295274at2759"/>
<keyword evidence="5" id="KW-0539">Nucleus</keyword>
<dbReference type="AlphaFoldDB" id="M2RFQ4"/>
<evidence type="ECO:0000259" key="8">
    <source>
        <dbReference type="PROSITE" id="PS50217"/>
    </source>
</evidence>
<sequence>MKRPADTELALPSPPAESASASQSPSPSPEAESHPNGPPRKRSRTEITPEERREARAHRNRIAAQNSRDRRKAQFTHLERRVAELEEENRQLRAGMGLAELRHSEDSRMEERERDRARERENQELKERIKTLEAGWDAVVKALAASGLPLNLPSAPSAPSSNTSSSTSSAPSTTPSSESYTTTFPVLVPPSPVFPISPAPSTPSTNTPLFDFDFDDFDPTRHLAAGGPSSSSLHSQQHPSLSHPALLQIQLDTDTTATPYPTSIDIPSSEAPSSAVDESTMDDILREILAASPASASTPLPACAPATVTQERAPARPVAALPARQGWGDEAEMQRLLDMLPDVTDTPAGAFDFGLDSLDLGPDQNMGVDFPSALDLNMELGAWEPSALAPAPAGSAVGVF</sequence>
<dbReference type="SUPFAM" id="SSF57959">
    <property type="entry name" value="Leucine zipper domain"/>
    <property type="match status" value="1"/>
</dbReference>
<dbReference type="SMART" id="SM00338">
    <property type="entry name" value="BRLZ"/>
    <property type="match status" value="1"/>
</dbReference>
<dbReference type="InterPro" id="IPR052470">
    <property type="entry name" value="ER_Stress-Reg_TF"/>
</dbReference>
<feature type="compositionally biased region" description="Low complexity" evidence="7">
    <location>
        <begin position="223"/>
        <end position="241"/>
    </location>
</feature>
<dbReference type="Proteomes" id="UP000016930">
    <property type="component" value="Unassembled WGS sequence"/>
</dbReference>
<evidence type="ECO:0000256" key="3">
    <source>
        <dbReference type="ARBA" id="ARBA00023125"/>
    </source>
</evidence>
<keyword evidence="4" id="KW-0804">Transcription</keyword>
<feature type="region of interest" description="Disordered" evidence="7">
    <location>
        <begin position="220"/>
        <end position="241"/>
    </location>
</feature>
<dbReference type="GO" id="GO:0000981">
    <property type="term" value="F:DNA-binding transcription factor activity, RNA polymerase II-specific"/>
    <property type="evidence" value="ECO:0007669"/>
    <property type="project" value="TreeGrafter"/>
</dbReference>